<reference evidence="12" key="1">
    <citation type="submission" date="2016-03" db="EMBL/GenBank/DDBJ databases">
        <authorList>
            <person name="Devillers H."/>
        </authorList>
    </citation>
    <scope>NUCLEOTIDE SEQUENCE [LARGE SCALE GENOMIC DNA]</scope>
</reference>
<keyword evidence="6 10" id="KW-1133">Transmembrane helix</keyword>
<dbReference type="Pfam" id="PF10642">
    <property type="entry name" value="Tom5"/>
    <property type="match status" value="1"/>
</dbReference>
<evidence type="ECO:0000256" key="8">
    <source>
        <dbReference type="ARBA" id="ARBA00023136"/>
    </source>
</evidence>
<evidence type="ECO:0000256" key="1">
    <source>
        <dbReference type="ARBA" id="ARBA00004572"/>
    </source>
</evidence>
<keyword evidence="2" id="KW-0813">Transport</keyword>
<evidence type="ECO:0000256" key="4">
    <source>
        <dbReference type="ARBA" id="ARBA00022787"/>
    </source>
</evidence>
<name>A0A1G4KET6_9SACH</name>
<gene>
    <name evidence="11" type="ORF">LAMI_0H04654G</name>
</gene>
<dbReference type="GO" id="GO:0006626">
    <property type="term" value="P:protein targeting to mitochondrion"/>
    <property type="evidence" value="ECO:0007669"/>
    <property type="project" value="UniProtKB-ARBA"/>
</dbReference>
<dbReference type="AlphaFoldDB" id="A0A1G4KET6"/>
<evidence type="ECO:0000256" key="7">
    <source>
        <dbReference type="ARBA" id="ARBA00023128"/>
    </source>
</evidence>
<evidence type="ECO:0000256" key="6">
    <source>
        <dbReference type="ARBA" id="ARBA00022989"/>
    </source>
</evidence>
<evidence type="ECO:0000256" key="10">
    <source>
        <dbReference type="SAM" id="Phobius"/>
    </source>
</evidence>
<keyword evidence="12" id="KW-1185">Reference proteome</keyword>
<keyword evidence="8 10" id="KW-0472">Membrane</keyword>
<organism evidence="11 12">
    <name type="scientific">Lachancea mirantina</name>
    <dbReference type="NCBI Taxonomy" id="1230905"/>
    <lineage>
        <taxon>Eukaryota</taxon>
        <taxon>Fungi</taxon>
        <taxon>Dikarya</taxon>
        <taxon>Ascomycota</taxon>
        <taxon>Saccharomycotina</taxon>
        <taxon>Saccharomycetes</taxon>
        <taxon>Saccharomycetales</taxon>
        <taxon>Saccharomycetaceae</taxon>
        <taxon>Lachancea</taxon>
    </lineage>
</organism>
<keyword evidence="3 10" id="KW-0812">Transmembrane</keyword>
<feature type="transmembrane region" description="Helical" evidence="10">
    <location>
        <begin position="25"/>
        <end position="45"/>
    </location>
</feature>
<dbReference type="EMBL" id="LT598468">
    <property type="protein sequence ID" value="SCV02997.1"/>
    <property type="molecule type" value="Genomic_DNA"/>
</dbReference>
<proteinExistence type="inferred from homology"/>
<keyword evidence="5" id="KW-0653">Protein transport</keyword>
<accession>A0A1G4KET6</accession>
<dbReference type="InterPro" id="IPR019603">
    <property type="entry name" value="Tom5"/>
</dbReference>
<dbReference type="STRING" id="1230905.A0A1G4KET6"/>
<evidence type="ECO:0000256" key="5">
    <source>
        <dbReference type="ARBA" id="ARBA00022927"/>
    </source>
</evidence>
<evidence type="ECO:0000256" key="9">
    <source>
        <dbReference type="ARBA" id="ARBA00025716"/>
    </source>
</evidence>
<comment type="similarity">
    <text evidence="9">Belongs to the Tom5 family.</text>
</comment>
<dbReference type="Proteomes" id="UP000191024">
    <property type="component" value="Chromosome H"/>
</dbReference>
<evidence type="ECO:0000313" key="11">
    <source>
        <dbReference type="EMBL" id="SCV02997.1"/>
    </source>
</evidence>
<keyword evidence="4" id="KW-1000">Mitochondrion outer membrane</keyword>
<comment type="subcellular location">
    <subcellularLocation>
        <location evidence="1">Mitochondrion outer membrane</location>
        <topology evidence="1">Single-pass membrane protein</topology>
    </subcellularLocation>
</comment>
<dbReference type="GO" id="GO:0005741">
    <property type="term" value="C:mitochondrial outer membrane"/>
    <property type="evidence" value="ECO:0007669"/>
    <property type="project" value="UniProtKB-SubCell"/>
</dbReference>
<keyword evidence="7" id="KW-0496">Mitochondrion</keyword>
<protein>
    <submittedName>
        <fullName evidence="11">LAMI_0H04654g1_1</fullName>
    </submittedName>
</protein>
<dbReference type="OrthoDB" id="3999796at2759"/>
<evidence type="ECO:0000256" key="2">
    <source>
        <dbReference type="ARBA" id="ARBA00022448"/>
    </source>
</evidence>
<evidence type="ECO:0000313" key="12">
    <source>
        <dbReference type="Proteomes" id="UP000191024"/>
    </source>
</evidence>
<dbReference type="GO" id="GO:0015031">
    <property type="term" value="P:protein transport"/>
    <property type="evidence" value="ECO:0007669"/>
    <property type="project" value="UniProtKB-KW"/>
</dbReference>
<sequence>MFGLPQQQPSEEEKKIHQLQSYQTLINAGYVAGLLWISPIVWNFVKKQWK</sequence>
<evidence type="ECO:0000256" key="3">
    <source>
        <dbReference type="ARBA" id="ARBA00022692"/>
    </source>
</evidence>